<keyword evidence="3" id="KW-1185">Reference proteome</keyword>
<dbReference type="OrthoDB" id="3140510at2759"/>
<keyword evidence="1" id="KW-1133">Transmembrane helix</keyword>
<organism evidence="2 3">
    <name type="scientific">Serendipita vermifera MAFF 305830</name>
    <dbReference type="NCBI Taxonomy" id="933852"/>
    <lineage>
        <taxon>Eukaryota</taxon>
        <taxon>Fungi</taxon>
        <taxon>Dikarya</taxon>
        <taxon>Basidiomycota</taxon>
        <taxon>Agaricomycotina</taxon>
        <taxon>Agaricomycetes</taxon>
        <taxon>Sebacinales</taxon>
        <taxon>Serendipitaceae</taxon>
        <taxon>Serendipita</taxon>
    </lineage>
</organism>
<accession>A0A0C3BB32</accession>
<name>A0A0C3BB32_SERVB</name>
<dbReference type="EMBL" id="KN824277">
    <property type="protein sequence ID" value="KIM34025.1"/>
    <property type="molecule type" value="Genomic_DNA"/>
</dbReference>
<feature type="transmembrane region" description="Helical" evidence="1">
    <location>
        <begin position="237"/>
        <end position="260"/>
    </location>
</feature>
<evidence type="ECO:0000256" key="1">
    <source>
        <dbReference type="SAM" id="Phobius"/>
    </source>
</evidence>
<feature type="transmembrane region" description="Helical" evidence="1">
    <location>
        <begin position="104"/>
        <end position="127"/>
    </location>
</feature>
<dbReference type="HOGENOM" id="CLU_067172_0_0_1"/>
<reference evidence="3" key="2">
    <citation type="submission" date="2015-01" db="EMBL/GenBank/DDBJ databases">
        <title>Evolutionary Origins and Diversification of the Mycorrhizal Mutualists.</title>
        <authorList>
            <consortium name="DOE Joint Genome Institute"/>
            <consortium name="Mycorrhizal Genomics Consortium"/>
            <person name="Kohler A."/>
            <person name="Kuo A."/>
            <person name="Nagy L.G."/>
            <person name="Floudas D."/>
            <person name="Copeland A."/>
            <person name="Barry K.W."/>
            <person name="Cichocki N."/>
            <person name="Veneault-Fourrey C."/>
            <person name="LaButti K."/>
            <person name="Lindquist E.A."/>
            <person name="Lipzen A."/>
            <person name="Lundell T."/>
            <person name="Morin E."/>
            <person name="Murat C."/>
            <person name="Riley R."/>
            <person name="Ohm R."/>
            <person name="Sun H."/>
            <person name="Tunlid A."/>
            <person name="Henrissat B."/>
            <person name="Grigoriev I.V."/>
            <person name="Hibbett D.S."/>
            <person name="Martin F."/>
        </authorList>
    </citation>
    <scope>NUCLEOTIDE SEQUENCE [LARGE SCALE GENOMIC DNA]</scope>
    <source>
        <strain evidence="3">MAFF 305830</strain>
    </source>
</reference>
<feature type="transmembrane region" description="Helical" evidence="1">
    <location>
        <begin position="156"/>
        <end position="179"/>
    </location>
</feature>
<sequence length="380" mass="42362">MSFAASVMAKGRGGGSYSISIDDNWDAPGVMKAAMAFEIIWAVFSLVQFIYILKNLSKIPTASARGPYILLAVTTFFTFLYYAMWGVLTRVTWGILDSISGNKLSLAITGIFTVVVAFQPASVLWLLHQRGSVLRTSRENTVSPFSSLLWKRIVDWVLVGITFVIYIAAMAVSVALAVALENNAPSRVYTQYLEASRGLSHTITGLILLICIDIVVTSLVVFFQVKRAQWNDPIIRRLCQVIVPLFAVYGLQWLIFDIYYEVAVSPTFESRYTASLVGIIIEGISRLGITYVLIVTMSLSGVQWVLVGGAPSYLGTSEKPWVASKVDGSQPYSTPQQQPLPLYPHQPYYQQQQQHPYQQQQPYYAQQQSFYSMPSTVTHC</sequence>
<dbReference type="AlphaFoldDB" id="A0A0C3BB32"/>
<protein>
    <submittedName>
        <fullName evidence="2">Uncharacterized protein</fullName>
    </submittedName>
</protein>
<keyword evidence="1" id="KW-0472">Membrane</keyword>
<proteinExistence type="predicted"/>
<keyword evidence="1" id="KW-0812">Transmembrane</keyword>
<dbReference type="Proteomes" id="UP000054097">
    <property type="component" value="Unassembled WGS sequence"/>
</dbReference>
<feature type="transmembrane region" description="Helical" evidence="1">
    <location>
        <begin position="199"/>
        <end position="225"/>
    </location>
</feature>
<reference evidence="2 3" key="1">
    <citation type="submission" date="2014-04" db="EMBL/GenBank/DDBJ databases">
        <authorList>
            <consortium name="DOE Joint Genome Institute"/>
            <person name="Kuo A."/>
            <person name="Zuccaro A."/>
            <person name="Kohler A."/>
            <person name="Nagy L.G."/>
            <person name="Floudas D."/>
            <person name="Copeland A."/>
            <person name="Barry K.W."/>
            <person name="Cichocki N."/>
            <person name="Veneault-Fourrey C."/>
            <person name="LaButti K."/>
            <person name="Lindquist E.A."/>
            <person name="Lipzen A."/>
            <person name="Lundell T."/>
            <person name="Morin E."/>
            <person name="Murat C."/>
            <person name="Sun H."/>
            <person name="Tunlid A."/>
            <person name="Henrissat B."/>
            <person name="Grigoriev I.V."/>
            <person name="Hibbett D.S."/>
            <person name="Martin F."/>
            <person name="Nordberg H.P."/>
            <person name="Cantor M.N."/>
            <person name="Hua S.X."/>
        </authorList>
    </citation>
    <scope>NUCLEOTIDE SEQUENCE [LARGE SCALE GENOMIC DNA]</scope>
    <source>
        <strain evidence="2 3">MAFF 305830</strain>
    </source>
</reference>
<feature type="transmembrane region" description="Helical" evidence="1">
    <location>
        <begin position="272"/>
        <end position="294"/>
    </location>
</feature>
<gene>
    <name evidence="2" type="ORF">M408DRAFT_325560</name>
</gene>
<evidence type="ECO:0000313" key="3">
    <source>
        <dbReference type="Proteomes" id="UP000054097"/>
    </source>
</evidence>
<feature type="transmembrane region" description="Helical" evidence="1">
    <location>
        <begin position="65"/>
        <end position="84"/>
    </location>
</feature>
<feature type="transmembrane region" description="Helical" evidence="1">
    <location>
        <begin position="33"/>
        <end position="53"/>
    </location>
</feature>
<evidence type="ECO:0000313" key="2">
    <source>
        <dbReference type="EMBL" id="KIM34025.1"/>
    </source>
</evidence>